<protein>
    <submittedName>
        <fullName evidence="2">Uncharacterized protein</fullName>
    </submittedName>
</protein>
<evidence type="ECO:0000313" key="2">
    <source>
        <dbReference type="EMBL" id="CEM24491.1"/>
    </source>
</evidence>
<reference evidence="2" key="1">
    <citation type="submission" date="2014-11" db="EMBL/GenBank/DDBJ databases">
        <authorList>
            <person name="Otto D Thomas"/>
            <person name="Naeem Raeece"/>
        </authorList>
    </citation>
    <scope>NUCLEOTIDE SEQUENCE</scope>
</reference>
<dbReference type="VEuPathDB" id="CryptoDB:Cvel_20581"/>
<dbReference type="CDD" id="cd22744">
    <property type="entry name" value="OTU"/>
    <property type="match status" value="1"/>
</dbReference>
<dbReference type="SUPFAM" id="SSF54001">
    <property type="entry name" value="Cysteine proteinases"/>
    <property type="match status" value="1"/>
</dbReference>
<dbReference type="Gene3D" id="3.90.70.80">
    <property type="match status" value="1"/>
</dbReference>
<organism evidence="2">
    <name type="scientific">Chromera velia CCMP2878</name>
    <dbReference type="NCBI Taxonomy" id="1169474"/>
    <lineage>
        <taxon>Eukaryota</taxon>
        <taxon>Sar</taxon>
        <taxon>Alveolata</taxon>
        <taxon>Colpodellida</taxon>
        <taxon>Chromeraceae</taxon>
        <taxon>Chromera</taxon>
    </lineage>
</organism>
<proteinExistence type="predicted"/>
<name>A0A0G4G7E9_9ALVE</name>
<sequence>MSKDGKYGGEVELRALVYHFEVRIEIWDLNSDGVLRPTFIKPSREDRDTEETTWRLLRRGQHYDHLTVCGKGSAAKPADASRSLVRTGQEMRPVIEGIFDQEDVPEEGHDGRQEEGMKGQIAEDSQEPQKKSAPAKRAQSVSKSNLKGQKRN</sequence>
<dbReference type="InterPro" id="IPR038765">
    <property type="entry name" value="Papain-like_cys_pep_sf"/>
</dbReference>
<dbReference type="AlphaFoldDB" id="A0A0G4G7E9"/>
<feature type="compositionally biased region" description="Basic and acidic residues" evidence="1">
    <location>
        <begin position="106"/>
        <end position="117"/>
    </location>
</feature>
<gene>
    <name evidence="2" type="ORF">Cvel_20581</name>
</gene>
<feature type="region of interest" description="Disordered" evidence="1">
    <location>
        <begin position="72"/>
        <end position="152"/>
    </location>
</feature>
<accession>A0A0G4G7E9</accession>
<evidence type="ECO:0000256" key="1">
    <source>
        <dbReference type="SAM" id="MobiDB-lite"/>
    </source>
</evidence>
<feature type="compositionally biased region" description="Polar residues" evidence="1">
    <location>
        <begin position="139"/>
        <end position="152"/>
    </location>
</feature>
<dbReference type="EMBL" id="CDMZ01000947">
    <property type="protein sequence ID" value="CEM24491.1"/>
    <property type="molecule type" value="Genomic_DNA"/>
</dbReference>